<dbReference type="PANTHER" id="PTHR45624">
    <property type="entry name" value="MITOCHONDRIAL BASIC AMINO ACIDS TRANSPORTER-RELATED"/>
    <property type="match status" value="1"/>
</dbReference>
<gene>
    <name evidence="13" type="ORF">L228DRAFT_249523</name>
</gene>
<keyword evidence="8" id="KW-0496">Mitochondrion</keyword>
<feature type="repeat" description="Solcar" evidence="10">
    <location>
        <begin position="153"/>
        <end position="240"/>
    </location>
</feature>
<evidence type="ECO:0000256" key="8">
    <source>
        <dbReference type="ARBA" id="ARBA00023128"/>
    </source>
</evidence>
<dbReference type="RefSeq" id="XP_018186275.1">
    <property type="nucleotide sequence ID" value="XM_018333108.1"/>
</dbReference>
<feature type="compositionally biased region" description="Low complexity" evidence="12">
    <location>
        <begin position="331"/>
        <end position="348"/>
    </location>
</feature>
<feature type="region of interest" description="Disordered" evidence="12">
    <location>
        <begin position="258"/>
        <end position="355"/>
    </location>
</feature>
<dbReference type="InParanoid" id="A0A165F927"/>
<dbReference type="Proteomes" id="UP000076632">
    <property type="component" value="Unassembled WGS sequence"/>
</dbReference>
<evidence type="ECO:0000256" key="11">
    <source>
        <dbReference type="RuleBase" id="RU000488"/>
    </source>
</evidence>
<evidence type="ECO:0000256" key="6">
    <source>
        <dbReference type="ARBA" id="ARBA00022792"/>
    </source>
</evidence>
<organism evidence="13 14">
    <name type="scientific">Xylona heveae (strain CBS 132557 / TC161)</name>
    <dbReference type="NCBI Taxonomy" id="1328760"/>
    <lineage>
        <taxon>Eukaryota</taxon>
        <taxon>Fungi</taxon>
        <taxon>Dikarya</taxon>
        <taxon>Ascomycota</taxon>
        <taxon>Pezizomycotina</taxon>
        <taxon>Xylonomycetes</taxon>
        <taxon>Xylonales</taxon>
        <taxon>Xylonaceae</taxon>
        <taxon>Xylona</taxon>
    </lineage>
</organism>
<proteinExistence type="inferred from homology"/>
<reference evidence="13 14" key="1">
    <citation type="journal article" date="2016" name="Fungal Biol.">
        <title>The genome of Xylona heveae provides a window into fungal endophytism.</title>
        <authorList>
            <person name="Gazis R."/>
            <person name="Kuo A."/>
            <person name="Riley R."/>
            <person name="LaButti K."/>
            <person name="Lipzen A."/>
            <person name="Lin J."/>
            <person name="Amirebrahimi M."/>
            <person name="Hesse C.N."/>
            <person name="Spatafora J.W."/>
            <person name="Henrissat B."/>
            <person name="Hainaut M."/>
            <person name="Grigoriev I.V."/>
            <person name="Hibbett D.S."/>
        </authorList>
    </citation>
    <scope>NUCLEOTIDE SEQUENCE [LARGE SCALE GENOMIC DNA]</scope>
    <source>
        <strain evidence="13 14">TC161</strain>
    </source>
</reference>
<dbReference type="GeneID" id="28898245"/>
<feature type="compositionally biased region" description="Low complexity" evidence="12">
    <location>
        <begin position="287"/>
        <end position="301"/>
    </location>
</feature>
<dbReference type="Pfam" id="PF00153">
    <property type="entry name" value="Mito_carr"/>
    <property type="match status" value="1"/>
</dbReference>
<keyword evidence="14" id="KW-1185">Reference proteome</keyword>
<keyword evidence="7" id="KW-1133">Transmembrane helix</keyword>
<evidence type="ECO:0000256" key="1">
    <source>
        <dbReference type="ARBA" id="ARBA00004225"/>
    </source>
</evidence>
<dbReference type="PROSITE" id="PS50920">
    <property type="entry name" value="SOLCAR"/>
    <property type="match status" value="1"/>
</dbReference>
<keyword evidence="3 11" id="KW-0813">Transport</keyword>
<evidence type="ECO:0000256" key="10">
    <source>
        <dbReference type="PROSITE-ProRule" id="PRU00282"/>
    </source>
</evidence>
<dbReference type="InterPro" id="IPR018108">
    <property type="entry name" value="MCP_transmembrane"/>
</dbReference>
<keyword evidence="6" id="KW-0999">Mitochondrion inner membrane</keyword>
<evidence type="ECO:0000313" key="13">
    <source>
        <dbReference type="EMBL" id="KZF20720.1"/>
    </source>
</evidence>
<evidence type="ECO:0000256" key="9">
    <source>
        <dbReference type="ARBA" id="ARBA00023136"/>
    </source>
</evidence>
<dbReference type="OrthoDB" id="3364892at2759"/>
<evidence type="ECO:0000256" key="5">
    <source>
        <dbReference type="ARBA" id="ARBA00022737"/>
    </source>
</evidence>
<evidence type="ECO:0000256" key="2">
    <source>
        <dbReference type="ARBA" id="ARBA00006375"/>
    </source>
</evidence>
<evidence type="ECO:0000256" key="3">
    <source>
        <dbReference type="ARBA" id="ARBA00022448"/>
    </source>
</evidence>
<dbReference type="EMBL" id="KV407462">
    <property type="protein sequence ID" value="KZF20720.1"/>
    <property type="molecule type" value="Genomic_DNA"/>
</dbReference>
<feature type="compositionally biased region" description="Low complexity" evidence="12">
    <location>
        <begin position="269"/>
        <end position="280"/>
    </location>
</feature>
<dbReference type="GO" id="GO:0031966">
    <property type="term" value="C:mitochondrial membrane"/>
    <property type="evidence" value="ECO:0007669"/>
    <property type="project" value="UniProtKB-SubCell"/>
</dbReference>
<evidence type="ECO:0000313" key="14">
    <source>
        <dbReference type="Proteomes" id="UP000076632"/>
    </source>
</evidence>
<dbReference type="SUPFAM" id="SSF103506">
    <property type="entry name" value="Mitochondrial carrier"/>
    <property type="match status" value="1"/>
</dbReference>
<sequence length="509" mass="55990">MTTPLDVDPTDFLRITPVVEQDEDGQPKHPQKKHAATGASAAGIRAFSAQFLSFYFRAPVKAFFPTRVDYMAFARAINPRVRAKERWSWRMTTPGLLAHAVKYHGWSFIPNQVLPPLIANVSVGTILYTGYLQTLAHYHEPSAHSSKRPYPPPPPAATFAAGFTAGTIQSLVAAPLDALQVRFNVSDMLEGHYKSMWEYGRHKLQEIGLRGVFAGWTLSFLKDALGAAVFFSTFEYVKQQAYYGFVTQYYGSFQPPHPFLSPPTGGDGSSTFSTSPSSSPFRQPTAPSLSSPSPSSPSSPSVDNPTFTQVDAAAIPGVPSPTPHLTDTNVPATPGIPSPSSSSESPDPFVIPDGPGDTAFLPAILPADYPTPRPTIKPHFTLEPAFLLLAGISAAIAQQIIQHPLTLIQNIHYERLEALDYQTRLEHTTGGVMKRYYHAYEKTFEQCQREARRAGGWRTWLYKGFFFCAMRQVPSTSAGLIVFELVRRKYGTQAEAAKIEKDGYDILLS</sequence>
<protein>
    <submittedName>
        <fullName evidence="13">Mitochondrial carrier</fullName>
    </submittedName>
</protein>
<dbReference type="InterPro" id="IPR023395">
    <property type="entry name" value="MCP_dom_sf"/>
</dbReference>
<comment type="subcellular location">
    <subcellularLocation>
        <location evidence="1">Mitochondrion membrane</location>
        <topology evidence="1">Multi-pass membrane protein</topology>
    </subcellularLocation>
</comment>
<keyword evidence="4 10" id="KW-0812">Transmembrane</keyword>
<dbReference type="Gene3D" id="1.50.40.10">
    <property type="entry name" value="Mitochondrial carrier domain"/>
    <property type="match status" value="2"/>
</dbReference>
<comment type="similarity">
    <text evidence="2 11">Belongs to the mitochondrial carrier (TC 2.A.29) family.</text>
</comment>
<dbReference type="OMA" id="SWRMTTP"/>
<accession>A0A165F927</accession>
<keyword evidence="5" id="KW-0677">Repeat</keyword>
<evidence type="ECO:0000256" key="4">
    <source>
        <dbReference type="ARBA" id="ARBA00022692"/>
    </source>
</evidence>
<dbReference type="STRING" id="1328760.A0A165F927"/>
<keyword evidence="9 10" id="KW-0472">Membrane</keyword>
<evidence type="ECO:0000256" key="12">
    <source>
        <dbReference type="SAM" id="MobiDB-lite"/>
    </source>
</evidence>
<dbReference type="PANTHER" id="PTHR45624:SF26">
    <property type="entry name" value="CARRIER PROTEIN, PUTATIVE (AFU_ORTHOLOGUE AFUA_1G07710)-RELATED"/>
    <property type="match status" value="1"/>
</dbReference>
<dbReference type="AlphaFoldDB" id="A0A165F927"/>
<name>A0A165F927_XYLHT</name>
<dbReference type="GO" id="GO:0022857">
    <property type="term" value="F:transmembrane transporter activity"/>
    <property type="evidence" value="ECO:0007669"/>
    <property type="project" value="TreeGrafter"/>
</dbReference>
<dbReference type="InterPro" id="IPR050567">
    <property type="entry name" value="Mitochondrial_Carrier"/>
</dbReference>
<evidence type="ECO:0000256" key="7">
    <source>
        <dbReference type="ARBA" id="ARBA00022989"/>
    </source>
</evidence>